<dbReference type="InterPro" id="IPR027450">
    <property type="entry name" value="AlkB-like"/>
</dbReference>
<organism evidence="2 3">
    <name type="scientific">Acrasis kona</name>
    <dbReference type="NCBI Taxonomy" id="1008807"/>
    <lineage>
        <taxon>Eukaryota</taxon>
        <taxon>Discoba</taxon>
        <taxon>Heterolobosea</taxon>
        <taxon>Tetramitia</taxon>
        <taxon>Eutetramitia</taxon>
        <taxon>Acrasidae</taxon>
        <taxon>Acrasis</taxon>
    </lineage>
</organism>
<dbReference type="GO" id="GO:0006974">
    <property type="term" value="P:DNA damage response"/>
    <property type="evidence" value="ECO:0007669"/>
    <property type="project" value="InterPro"/>
</dbReference>
<proteinExistence type="predicted"/>
<reference evidence="2 3" key="1">
    <citation type="submission" date="2024-03" db="EMBL/GenBank/DDBJ databases">
        <title>The Acrasis kona genome and developmental transcriptomes reveal deep origins of eukaryotic multicellular pathways.</title>
        <authorList>
            <person name="Sheikh S."/>
            <person name="Fu C.-J."/>
            <person name="Brown M.W."/>
            <person name="Baldauf S.L."/>
        </authorList>
    </citation>
    <scope>NUCLEOTIDE SEQUENCE [LARGE SCALE GENOMIC DNA]</scope>
    <source>
        <strain evidence="2 3">ATCC MYA-3509</strain>
    </source>
</reference>
<feature type="domain" description="Alpha-ketoglutarate-dependent dioxygenase AlkB-like" evidence="1">
    <location>
        <begin position="32"/>
        <end position="211"/>
    </location>
</feature>
<protein>
    <recommendedName>
        <fullName evidence="1">Alpha-ketoglutarate-dependent dioxygenase AlkB-like domain-containing protein</fullName>
    </recommendedName>
</protein>
<evidence type="ECO:0000259" key="1">
    <source>
        <dbReference type="Pfam" id="PF13532"/>
    </source>
</evidence>
<sequence length="229" mass="27356">MWNLARKVNVTRLVCRPVQSHSKCTKYHNIQGLYYIPNFLSDEEHDKSINTIRRNPWRKELARWQQFYETEDNTPFSDFQWMVDKLYEEKMYESIPGGVFQKDKKNQPTQLLVNRYIKNQGIGYHVEDPTMFGDVLLTVSFCNPIHISLKKDKSEETSLDILLEPKSLLVLKDDARYNWFHGIKRQNSFRLPDDTIIERGENYLRYSITMRRVLHDKFFSMNKISHTSP</sequence>
<dbReference type="Gene3D" id="2.60.120.590">
    <property type="entry name" value="Alpha-ketoglutarate-dependent dioxygenase AlkB-like"/>
    <property type="match status" value="1"/>
</dbReference>
<dbReference type="PANTHER" id="PTHR21052:SF0">
    <property type="entry name" value="ALPHA-KETOGLUTARATE-DEPENDENT DIOXYGENASE ALKB HOMOLOG 7, MITOCHONDRIAL"/>
    <property type="match status" value="1"/>
</dbReference>
<accession>A0AAW2YIZ7</accession>
<gene>
    <name evidence="2" type="ORF">AKO1_006237</name>
</gene>
<dbReference type="GO" id="GO:0006631">
    <property type="term" value="P:fatty acid metabolic process"/>
    <property type="evidence" value="ECO:0007669"/>
    <property type="project" value="TreeGrafter"/>
</dbReference>
<comment type="caution">
    <text evidence="2">The sequence shown here is derived from an EMBL/GenBank/DDBJ whole genome shotgun (WGS) entry which is preliminary data.</text>
</comment>
<dbReference type="InterPro" id="IPR037151">
    <property type="entry name" value="AlkB-like_sf"/>
</dbReference>
<dbReference type="EMBL" id="JAOPGA020000066">
    <property type="protein sequence ID" value="KAL0476624.1"/>
    <property type="molecule type" value="Genomic_DNA"/>
</dbReference>
<dbReference type="Pfam" id="PF13532">
    <property type="entry name" value="2OG-FeII_Oxy_2"/>
    <property type="match status" value="1"/>
</dbReference>
<dbReference type="SUPFAM" id="SSF51197">
    <property type="entry name" value="Clavaminate synthase-like"/>
    <property type="match status" value="1"/>
</dbReference>
<evidence type="ECO:0000313" key="3">
    <source>
        <dbReference type="Proteomes" id="UP001431209"/>
    </source>
</evidence>
<dbReference type="AlphaFoldDB" id="A0AAW2YIZ7"/>
<name>A0AAW2YIZ7_9EUKA</name>
<dbReference type="Proteomes" id="UP001431209">
    <property type="component" value="Unassembled WGS sequence"/>
</dbReference>
<evidence type="ECO:0000313" key="2">
    <source>
        <dbReference type="EMBL" id="KAL0476624.1"/>
    </source>
</evidence>
<dbReference type="InterPro" id="IPR032870">
    <property type="entry name" value="ALKBH7-like"/>
</dbReference>
<dbReference type="PANTHER" id="PTHR21052">
    <property type="entry name" value="SPERMATOGENESIS ASSOCIATED 11-RELATED"/>
    <property type="match status" value="1"/>
</dbReference>
<keyword evidence="3" id="KW-1185">Reference proteome</keyword>
<dbReference type="GO" id="GO:0005759">
    <property type="term" value="C:mitochondrial matrix"/>
    <property type="evidence" value="ECO:0007669"/>
    <property type="project" value="TreeGrafter"/>
</dbReference>